<comment type="caution">
    <text evidence="3">The sequence shown here is derived from an EMBL/GenBank/DDBJ whole genome shotgun (WGS) entry which is preliminary data.</text>
</comment>
<dbReference type="Proteomes" id="UP001469553">
    <property type="component" value="Unassembled WGS sequence"/>
</dbReference>
<evidence type="ECO:0000256" key="2">
    <source>
        <dbReference type="SAM" id="Phobius"/>
    </source>
</evidence>
<feature type="region of interest" description="Disordered" evidence="1">
    <location>
        <begin position="1"/>
        <end position="34"/>
    </location>
</feature>
<feature type="non-terminal residue" evidence="3">
    <location>
        <position position="1"/>
    </location>
</feature>
<reference evidence="3 4" key="1">
    <citation type="submission" date="2021-06" db="EMBL/GenBank/DDBJ databases">
        <authorList>
            <person name="Palmer J.M."/>
        </authorList>
    </citation>
    <scope>NUCLEOTIDE SEQUENCE [LARGE SCALE GENOMIC DNA]</scope>
    <source>
        <strain evidence="3 4">AS_MEX2019</strain>
        <tissue evidence="3">Muscle</tissue>
    </source>
</reference>
<feature type="compositionally biased region" description="Basic and acidic residues" evidence="1">
    <location>
        <begin position="1"/>
        <end position="32"/>
    </location>
</feature>
<keyword evidence="2" id="KW-0812">Transmembrane</keyword>
<name>A0ABV0YAC3_9TELE</name>
<evidence type="ECO:0000313" key="4">
    <source>
        <dbReference type="Proteomes" id="UP001469553"/>
    </source>
</evidence>
<keyword evidence="4" id="KW-1185">Reference proteome</keyword>
<feature type="transmembrane region" description="Helical" evidence="2">
    <location>
        <begin position="86"/>
        <end position="106"/>
    </location>
</feature>
<sequence>DEKERVRERWREETKPERESERKRPREGEKGGRGACEATLAGCVRLYLSSSGRDPSPSHHPPNHHHRCTAVLVRHKPSPQTPRMQLLRVAWALTGAAICCFLILLIHSRLLKEVR</sequence>
<organism evidence="3 4">
    <name type="scientific">Ameca splendens</name>
    <dbReference type="NCBI Taxonomy" id="208324"/>
    <lineage>
        <taxon>Eukaryota</taxon>
        <taxon>Metazoa</taxon>
        <taxon>Chordata</taxon>
        <taxon>Craniata</taxon>
        <taxon>Vertebrata</taxon>
        <taxon>Euteleostomi</taxon>
        <taxon>Actinopterygii</taxon>
        <taxon>Neopterygii</taxon>
        <taxon>Teleostei</taxon>
        <taxon>Neoteleostei</taxon>
        <taxon>Acanthomorphata</taxon>
        <taxon>Ovalentaria</taxon>
        <taxon>Atherinomorphae</taxon>
        <taxon>Cyprinodontiformes</taxon>
        <taxon>Goodeidae</taxon>
        <taxon>Ameca</taxon>
    </lineage>
</organism>
<gene>
    <name evidence="3" type="ORF">AMECASPLE_005718</name>
</gene>
<evidence type="ECO:0000256" key="1">
    <source>
        <dbReference type="SAM" id="MobiDB-lite"/>
    </source>
</evidence>
<dbReference type="EMBL" id="JAHRIP010028481">
    <property type="protein sequence ID" value="MEQ2290691.1"/>
    <property type="molecule type" value="Genomic_DNA"/>
</dbReference>
<evidence type="ECO:0000313" key="3">
    <source>
        <dbReference type="EMBL" id="MEQ2290691.1"/>
    </source>
</evidence>
<keyword evidence="2" id="KW-1133">Transmembrane helix</keyword>
<protein>
    <submittedName>
        <fullName evidence="3">Uncharacterized protein</fullName>
    </submittedName>
</protein>
<accession>A0ABV0YAC3</accession>
<proteinExistence type="predicted"/>
<keyword evidence="2" id="KW-0472">Membrane</keyword>